<feature type="non-terminal residue" evidence="2">
    <location>
        <position position="123"/>
    </location>
</feature>
<dbReference type="AlphaFoldDB" id="A0A0V0H7V1"/>
<feature type="transmembrane region" description="Helical" evidence="1">
    <location>
        <begin position="6"/>
        <end position="25"/>
    </location>
</feature>
<dbReference type="EMBL" id="GEDG01023970">
    <property type="protein sequence ID" value="JAP16328.1"/>
    <property type="molecule type" value="Transcribed_RNA"/>
</dbReference>
<evidence type="ECO:0000256" key="1">
    <source>
        <dbReference type="SAM" id="Phobius"/>
    </source>
</evidence>
<organism evidence="2">
    <name type="scientific">Solanum chacoense</name>
    <name type="common">Chaco potato</name>
    <dbReference type="NCBI Taxonomy" id="4108"/>
    <lineage>
        <taxon>Eukaryota</taxon>
        <taxon>Viridiplantae</taxon>
        <taxon>Streptophyta</taxon>
        <taxon>Embryophyta</taxon>
        <taxon>Tracheophyta</taxon>
        <taxon>Spermatophyta</taxon>
        <taxon>Magnoliopsida</taxon>
        <taxon>eudicotyledons</taxon>
        <taxon>Gunneridae</taxon>
        <taxon>Pentapetalae</taxon>
        <taxon>asterids</taxon>
        <taxon>lamiids</taxon>
        <taxon>Solanales</taxon>
        <taxon>Solanaceae</taxon>
        <taxon>Solanoideae</taxon>
        <taxon>Solaneae</taxon>
        <taxon>Solanum</taxon>
    </lineage>
</organism>
<keyword evidence="1" id="KW-0812">Transmembrane</keyword>
<feature type="transmembrane region" description="Helical" evidence="1">
    <location>
        <begin position="32"/>
        <end position="56"/>
    </location>
</feature>
<name>A0A0V0H7V1_SOLCH</name>
<evidence type="ECO:0000313" key="2">
    <source>
        <dbReference type="EMBL" id="JAP16328.1"/>
    </source>
</evidence>
<protein>
    <submittedName>
        <fullName evidence="2">Putative ovule protein</fullName>
    </submittedName>
</protein>
<accession>A0A0V0H7V1</accession>
<proteinExistence type="predicted"/>
<keyword evidence="1" id="KW-0472">Membrane</keyword>
<reference evidence="2" key="1">
    <citation type="submission" date="2015-12" db="EMBL/GenBank/DDBJ databases">
        <title>Gene expression during late stages of embryo sac development: a critical building block for successful pollen-pistil interactions.</title>
        <authorList>
            <person name="Liu Y."/>
            <person name="Joly V."/>
            <person name="Sabar M."/>
            <person name="Matton D.P."/>
        </authorList>
    </citation>
    <scope>NUCLEOTIDE SEQUENCE</scope>
</reference>
<sequence length="123" mass="14232">MSIIKSSVHLFFFSLLFFTWYRNFYNLGRDSIIFMCLPMFFYLLFLTLIFFPPLLWPVSYAPNVPLLLLPWSTTPLNTAPFSGDQCCFSLLADQHRSSCSDRFGGGMACNLSFHHFDSSFIAR</sequence>
<keyword evidence="1" id="KW-1133">Transmembrane helix</keyword>